<name>K2RC87_MACPH</name>
<accession>K2RC87</accession>
<sequence>MIVCFQKVSQSTQINYILRQAGCPRQYREDTRMEASRVAPVYHPKKLSRPKMRGRASMSWVFVNAAFNRLASAVNDFRGSFLSSRRGSSFSGTLLTGDGRNPDWTFFRISCAVAMGKSHRRSTL</sequence>
<organism evidence="1 2">
    <name type="scientific">Macrophomina phaseolina (strain MS6)</name>
    <name type="common">Charcoal rot fungus</name>
    <dbReference type="NCBI Taxonomy" id="1126212"/>
    <lineage>
        <taxon>Eukaryota</taxon>
        <taxon>Fungi</taxon>
        <taxon>Dikarya</taxon>
        <taxon>Ascomycota</taxon>
        <taxon>Pezizomycotina</taxon>
        <taxon>Dothideomycetes</taxon>
        <taxon>Dothideomycetes incertae sedis</taxon>
        <taxon>Botryosphaeriales</taxon>
        <taxon>Botryosphaeriaceae</taxon>
        <taxon>Macrophomina</taxon>
    </lineage>
</organism>
<evidence type="ECO:0000313" key="2">
    <source>
        <dbReference type="Proteomes" id="UP000007129"/>
    </source>
</evidence>
<dbReference type="HOGENOM" id="CLU_2004364_0_0_1"/>
<gene>
    <name evidence="1" type="ORF">MPH_10656</name>
</gene>
<comment type="caution">
    <text evidence="1">The sequence shown here is derived from an EMBL/GenBank/DDBJ whole genome shotgun (WGS) entry which is preliminary data.</text>
</comment>
<dbReference type="AlphaFoldDB" id="K2RC87"/>
<protein>
    <submittedName>
        <fullName evidence="1">Uncharacterized protein</fullName>
    </submittedName>
</protein>
<dbReference type="Proteomes" id="UP000007129">
    <property type="component" value="Unassembled WGS sequence"/>
</dbReference>
<dbReference type="VEuPathDB" id="FungiDB:MPH_10656"/>
<reference evidence="1 2" key="1">
    <citation type="journal article" date="2012" name="BMC Genomics">
        <title>Tools to kill: Genome of one of the most destructive plant pathogenic fungi Macrophomina phaseolina.</title>
        <authorList>
            <person name="Islam M.S."/>
            <person name="Haque M.S."/>
            <person name="Islam M.M."/>
            <person name="Emdad E.M."/>
            <person name="Halim A."/>
            <person name="Hossen Q.M.M."/>
            <person name="Hossain M.Z."/>
            <person name="Ahmed B."/>
            <person name="Rahim S."/>
            <person name="Rahman M.S."/>
            <person name="Alam M.M."/>
            <person name="Hou S."/>
            <person name="Wan X."/>
            <person name="Saito J.A."/>
            <person name="Alam M."/>
        </authorList>
    </citation>
    <scope>NUCLEOTIDE SEQUENCE [LARGE SCALE GENOMIC DNA]</scope>
    <source>
        <strain evidence="1 2">MS6</strain>
    </source>
</reference>
<dbReference type="EMBL" id="AHHD01000456">
    <property type="protein sequence ID" value="EKG12173.1"/>
    <property type="molecule type" value="Genomic_DNA"/>
</dbReference>
<proteinExistence type="predicted"/>
<dbReference type="InParanoid" id="K2RC87"/>
<evidence type="ECO:0000313" key="1">
    <source>
        <dbReference type="EMBL" id="EKG12173.1"/>
    </source>
</evidence>